<evidence type="ECO:0000313" key="4">
    <source>
        <dbReference type="EMBL" id="HIY96160.1"/>
    </source>
</evidence>
<dbReference type="Pfam" id="PF07411">
    <property type="entry name" value="DUF1508"/>
    <property type="match status" value="2"/>
</dbReference>
<comment type="caution">
    <text evidence="4">The sequence shown here is derived from an EMBL/GenBank/DDBJ whole genome shotgun (WGS) entry which is preliminary data.</text>
</comment>
<evidence type="ECO:0000256" key="2">
    <source>
        <dbReference type="SAM" id="Phobius"/>
    </source>
</evidence>
<protein>
    <submittedName>
        <fullName evidence="4">DUF1508 domain-containing protein</fullName>
    </submittedName>
</protein>
<reference evidence="4" key="2">
    <citation type="submission" date="2021-04" db="EMBL/GenBank/DDBJ databases">
        <authorList>
            <person name="Gilroy R."/>
        </authorList>
    </citation>
    <scope>NUCLEOTIDE SEQUENCE</scope>
    <source>
        <strain evidence="4">1345</strain>
    </source>
</reference>
<dbReference type="EMBL" id="DXCQ01000006">
    <property type="protein sequence ID" value="HIY96160.1"/>
    <property type="molecule type" value="Genomic_DNA"/>
</dbReference>
<keyword evidence="2" id="KW-0812">Transmembrane</keyword>
<evidence type="ECO:0000259" key="3">
    <source>
        <dbReference type="PROSITE" id="PS50042"/>
    </source>
</evidence>
<dbReference type="Gene3D" id="2.30.29.80">
    <property type="match status" value="1"/>
</dbReference>
<feature type="transmembrane region" description="Helical" evidence="2">
    <location>
        <begin position="14"/>
        <end position="35"/>
    </location>
</feature>
<sequence>MWEKMIEYFKANPVYFYILVAIVAVILLLIIILIVRAAKKSKNKKNADLSATIQPDTDTAPQTPTTQSESVAKAEVRADTAVYSESVTNVKTAAAEQTAKTPTEDKPIPSPYEEKPADLYFGKSLPEKEPQQESAEQQNDVAEESVQPKEAEKVPAQVSESNESNKPDPKETSAAETEKPIKKSAPAPSAQKEIPAKNKAERANPPRKDIKDTKDAKEKTSAQRDNAPEPRQTSGRVASRAAAEKLLVVHTPEDEERKSGYTGKWVIIKRDEDSYYFELRASNGEKLLGSIDYTSLSGAKNGIKTHKTNIQRNNIVISQSKNGSYYFKLLNGSKQLLCTGESYPTKSGCESAVDSVRRFAETAVVVQQDDEE</sequence>
<evidence type="ECO:0000256" key="1">
    <source>
        <dbReference type="SAM" id="MobiDB-lite"/>
    </source>
</evidence>
<feature type="region of interest" description="Disordered" evidence="1">
    <location>
        <begin position="92"/>
        <end position="240"/>
    </location>
</feature>
<gene>
    <name evidence="4" type="ORF">H9729_00565</name>
</gene>
<feature type="compositionally biased region" description="Basic and acidic residues" evidence="1">
    <location>
        <begin position="163"/>
        <end position="181"/>
    </location>
</feature>
<feature type="compositionally biased region" description="Basic and acidic residues" evidence="1">
    <location>
        <begin position="194"/>
        <end position="228"/>
    </location>
</feature>
<dbReference type="AlphaFoldDB" id="A0A9D1ZUR9"/>
<keyword evidence="2" id="KW-0472">Membrane</keyword>
<dbReference type="PANTHER" id="PTHR40606:SF1">
    <property type="entry name" value="UPF0339 PROTEIN YEGP"/>
    <property type="match status" value="1"/>
</dbReference>
<keyword evidence="2" id="KW-1133">Transmembrane helix</keyword>
<dbReference type="PROSITE" id="PS50042">
    <property type="entry name" value="CNMP_BINDING_3"/>
    <property type="match status" value="1"/>
</dbReference>
<organism evidence="4 5">
    <name type="scientific">Candidatus Borkfalkia excrementigallinarum</name>
    <dbReference type="NCBI Taxonomy" id="2838506"/>
    <lineage>
        <taxon>Bacteria</taxon>
        <taxon>Bacillati</taxon>
        <taxon>Bacillota</taxon>
        <taxon>Clostridia</taxon>
        <taxon>Christensenellales</taxon>
        <taxon>Christensenellaceae</taxon>
        <taxon>Candidatus Borkfalkia</taxon>
    </lineage>
</organism>
<dbReference type="InterPro" id="IPR000595">
    <property type="entry name" value="cNMP-bd_dom"/>
</dbReference>
<dbReference type="SUPFAM" id="SSF160113">
    <property type="entry name" value="YegP-like"/>
    <property type="match status" value="2"/>
</dbReference>
<dbReference type="InterPro" id="IPR010879">
    <property type="entry name" value="DUF1508"/>
</dbReference>
<feature type="domain" description="Cyclic nucleotide-binding" evidence="3">
    <location>
        <begin position="287"/>
        <end position="372"/>
    </location>
</feature>
<proteinExistence type="predicted"/>
<evidence type="ECO:0000313" key="5">
    <source>
        <dbReference type="Proteomes" id="UP000886750"/>
    </source>
</evidence>
<dbReference type="Proteomes" id="UP000886750">
    <property type="component" value="Unassembled WGS sequence"/>
</dbReference>
<feature type="region of interest" description="Disordered" evidence="1">
    <location>
        <begin position="45"/>
        <end position="77"/>
    </location>
</feature>
<accession>A0A9D1ZUR9</accession>
<reference evidence="4" key="1">
    <citation type="journal article" date="2021" name="PeerJ">
        <title>Extensive microbial diversity within the chicken gut microbiome revealed by metagenomics and culture.</title>
        <authorList>
            <person name="Gilroy R."/>
            <person name="Ravi A."/>
            <person name="Getino M."/>
            <person name="Pursley I."/>
            <person name="Horton D.L."/>
            <person name="Alikhan N.F."/>
            <person name="Baker D."/>
            <person name="Gharbi K."/>
            <person name="Hall N."/>
            <person name="Watson M."/>
            <person name="Adriaenssens E.M."/>
            <person name="Foster-Nyarko E."/>
            <person name="Jarju S."/>
            <person name="Secka A."/>
            <person name="Antonio M."/>
            <person name="Oren A."/>
            <person name="Chaudhuri R.R."/>
            <person name="La Ragione R."/>
            <person name="Hildebrand F."/>
            <person name="Pallen M.J."/>
        </authorList>
    </citation>
    <scope>NUCLEOTIDE SEQUENCE</scope>
    <source>
        <strain evidence="4">1345</strain>
    </source>
</reference>
<dbReference type="PANTHER" id="PTHR40606">
    <property type="match status" value="1"/>
</dbReference>
<dbReference type="InterPro" id="IPR051141">
    <property type="entry name" value="UPF0339_domain"/>
</dbReference>
<feature type="compositionally biased region" description="Basic and acidic residues" evidence="1">
    <location>
        <begin position="102"/>
        <end position="117"/>
    </location>
</feature>
<feature type="compositionally biased region" description="Low complexity" evidence="1">
    <location>
        <begin position="52"/>
        <end position="67"/>
    </location>
</feature>
<dbReference type="InterPro" id="IPR036913">
    <property type="entry name" value="YegP-like_sf"/>
</dbReference>
<name>A0A9D1ZUR9_9FIRM</name>